<name>A0A4S8F7Z9_9BURK</name>
<accession>A0A4S8F7Z9</accession>
<evidence type="ECO:0000256" key="4">
    <source>
        <dbReference type="ARBA" id="ARBA00023136"/>
    </source>
</evidence>
<evidence type="ECO:0000313" key="7">
    <source>
        <dbReference type="Proteomes" id="UP000308917"/>
    </source>
</evidence>
<organism evidence="6 7">
    <name type="scientific">Lampropedia puyangensis</name>
    <dbReference type="NCBI Taxonomy" id="1330072"/>
    <lineage>
        <taxon>Bacteria</taxon>
        <taxon>Pseudomonadati</taxon>
        <taxon>Pseudomonadota</taxon>
        <taxon>Betaproteobacteria</taxon>
        <taxon>Burkholderiales</taxon>
        <taxon>Comamonadaceae</taxon>
        <taxon>Lampropedia</taxon>
    </lineage>
</organism>
<reference evidence="6 7" key="1">
    <citation type="journal article" date="2015" name="Antonie Van Leeuwenhoek">
        <title>Lampropedia puyangensis sp. nov., isolated from symptomatic bark of Populus ? euramericana canker and emended description of Lampropedia hyalina (Ehrenberg 1832) Lee et al. 2004.</title>
        <authorList>
            <person name="Li Y."/>
            <person name="Wang T."/>
            <person name="Piao C.G."/>
            <person name="Wang L.F."/>
            <person name="Tian G.Z."/>
            <person name="Zhu T.H."/>
            <person name="Guo M.W."/>
        </authorList>
    </citation>
    <scope>NUCLEOTIDE SEQUENCE [LARGE SCALE GENOMIC DNA]</scope>
    <source>
        <strain evidence="6 7">2-bin</strain>
    </source>
</reference>
<dbReference type="PANTHER" id="PTHR30249">
    <property type="entry name" value="PUTATIVE SEROTONIN TRANSPORTER"/>
    <property type="match status" value="1"/>
</dbReference>
<feature type="transmembrane region" description="Helical" evidence="5">
    <location>
        <begin position="205"/>
        <end position="228"/>
    </location>
</feature>
<keyword evidence="4 5" id="KW-0472">Membrane</keyword>
<dbReference type="Proteomes" id="UP000308917">
    <property type="component" value="Unassembled WGS sequence"/>
</dbReference>
<evidence type="ECO:0000256" key="1">
    <source>
        <dbReference type="ARBA" id="ARBA00004141"/>
    </source>
</evidence>
<comment type="subcellular location">
    <subcellularLocation>
        <location evidence="1">Membrane</location>
        <topology evidence="1">Multi-pass membrane protein</topology>
    </subcellularLocation>
</comment>
<dbReference type="EMBL" id="STFG01000004">
    <property type="protein sequence ID" value="THU03640.1"/>
    <property type="molecule type" value="Genomic_DNA"/>
</dbReference>
<evidence type="ECO:0000256" key="5">
    <source>
        <dbReference type="SAM" id="Phobius"/>
    </source>
</evidence>
<keyword evidence="2 5" id="KW-0812">Transmembrane</keyword>
<evidence type="ECO:0000256" key="3">
    <source>
        <dbReference type="ARBA" id="ARBA00022989"/>
    </source>
</evidence>
<dbReference type="AlphaFoldDB" id="A0A4S8F7Z9"/>
<evidence type="ECO:0000256" key="2">
    <source>
        <dbReference type="ARBA" id="ARBA00022692"/>
    </source>
</evidence>
<dbReference type="Pfam" id="PF04172">
    <property type="entry name" value="LrgB"/>
    <property type="match status" value="1"/>
</dbReference>
<proteinExistence type="predicted"/>
<protein>
    <submittedName>
        <fullName evidence="6">LrgB family protein</fullName>
    </submittedName>
</protein>
<dbReference type="InterPro" id="IPR007300">
    <property type="entry name" value="CidB/LrgB"/>
</dbReference>
<comment type="caution">
    <text evidence="6">The sequence shown here is derived from an EMBL/GenBank/DDBJ whole genome shotgun (WGS) entry which is preliminary data.</text>
</comment>
<evidence type="ECO:0000313" key="6">
    <source>
        <dbReference type="EMBL" id="THU03640.1"/>
    </source>
</evidence>
<feature type="transmembrane region" description="Helical" evidence="5">
    <location>
        <begin position="62"/>
        <end position="80"/>
    </location>
</feature>
<dbReference type="OrthoDB" id="9811701at2"/>
<sequence length="232" mass="24871">MNMVINTLVWSALTLAVYAVARHFYLKTKRWYCSPLLLAPVVLMVVMLGLHVSYRQYIQGTHWLMLMLGPVTVAFAVPIYEHRALLRQYWPVMVLGAFVGSVVSLLSAWLLARELNLSAALQLSLMPRSVTTPFAVTVSDKLGGLPDLTSAFVIVTGLCGAALGNGLLRYLHVHSGVARGALFGMGAHGAGVAKAQELGQEEGTVAGLVMILAGLMNLALLPLVQAALQAVH</sequence>
<gene>
    <name evidence="6" type="ORF">E9531_05450</name>
</gene>
<dbReference type="PANTHER" id="PTHR30249:SF16">
    <property type="entry name" value="INNER MEMBRANE PROTEIN"/>
    <property type="match status" value="1"/>
</dbReference>
<dbReference type="GO" id="GO:0016020">
    <property type="term" value="C:membrane"/>
    <property type="evidence" value="ECO:0007669"/>
    <property type="project" value="UniProtKB-SubCell"/>
</dbReference>
<feature type="transmembrane region" description="Helical" evidence="5">
    <location>
        <begin position="31"/>
        <end position="50"/>
    </location>
</feature>
<feature type="transmembrane region" description="Helical" evidence="5">
    <location>
        <begin position="92"/>
        <end position="112"/>
    </location>
</feature>
<keyword evidence="3 5" id="KW-1133">Transmembrane helix</keyword>
<keyword evidence="7" id="KW-1185">Reference proteome</keyword>